<feature type="compositionally biased region" description="Polar residues" evidence="2">
    <location>
        <begin position="260"/>
        <end position="272"/>
    </location>
</feature>
<evidence type="ECO:0000313" key="3">
    <source>
        <dbReference type="EMBL" id="QKF68123.1"/>
    </source>
</evidence>
<sequence>MKKIIEESKNKIEIIIDGKLNPLYFENVKKEAEKNVKEIFNKNGLVNYKDKINQDQAKKKLEQHFFSQFIKEWGLKNENELDNLSKKIQEQEQKIKDLKSDNFQSKDVKIEPKKEKDNTDFLNQFYKFKSLISPNIGLINDAFEQNLKKAEKIEIDINDLKNHSKKIYSKINDLTDASLSQSEKDKLFAELERDILNLKSTVEKLKEENQNLKKELELLVEKNKIESQKSGLEKENESLESKIEALKDKTKNSKTEFQEKTTGNKITYNKPESQLIKDYENLNDNQKEK</sequence>
<reference evidence="3 4" key="1">
    <citation type="submission" date="2020-05" db="EMBL/GenBank/DDBJ databases">
        <title>Complete genome sequencing of Campylobacter and Arcobacter type strains.</title>
        <authorList>
            <person name="Miller W.G."/>
            <person name="Yee E."/>
        </authorList>
    </citation>
    <scope>NUCLEOTIDE SEQUENCE [LARGE SCALE GENOMIC DNA]</scope>
    <source>
        <strain evidence="3 4">LMG 26156</strain>
    </source>
</reference>
<name>A0AAE7E4B1_9BACT</name>
<feature type="compositionally biased region" description="Basic and acidic residues" evidence="2">
    <location>
        <begin position="245"/>
        <end position="259"/>
    </location>
</feature>
<keyword evidence="4" id="KW-1185">Reference proteome</keyword>
<feature type="coiled-coil region" evidence="1">
    <location>
        <begin position="74"/>
        <end position="101"/>
    </location>
</feature>
<dbReference type="KEGG" id="avp:AVENP_2627"/>
<dbReference type="Proteomes" id="UP000503482">
    <property type="component" value="Chromosome"/>
</dbReference>
<proteinExistence type="predicted"/>
<organism evidence="3 4">
    <name type="scientific">Arcobacter venerupis</name>
    <dbReference type="NCBI Taxonomy" id="1054033"/>
    <lineage>
        <taxon>Bacteria</taxon>
        <taxon>Pseudomonadati</taxon>
        <taxon>Campylobacterota</taxon>
        <taxon>Epsilonproteobacteria</taxon>
        <taxon>Campylobacterales</taxon>
        <taxon>Arcobacteraceae</taxon>
        <taxon>Arcobacter</taxon>
    </lineage>
</organism>
<evidence type="ECO:0000313" key="4">
    <source>
        <dbReference type="Proteomes" id="UP000503482"/>
    </source>
</evidence>
<dbReference type="RefSeq" id="WP_128359724.1">
    <property type="nucleotide sequence ID" value="NZ_CP053840.1"/>
</dbReference>
<accession>A0AAE7E4B1</accession>
<evidence type="ECO:0000256" key="1">
    <source>
        <dbReference type="SAM" id="Coils"/>
    </source>
</evidence>
<dbReference type="EMBL" id="CP053840">
    <property type="protein sequence ID" value="QKF68123.1"/>
    <property type="molecule type" value="Genomic_DNA"/>
</dbReference>
<feature type="compositionally biased region" description="Basic and acidic residues" evidence="2">
    <location>
        <begin position="275"/>
        <end position="289"/>
    </location>
</feature>
<protein>
    <submittedName>
        <fullName evidence="3">Uncharacterized protein</fullName>
    </submittedName>
</protein>
<gene>
    <name evidence="3" type="ORF">AVENP_2627</name>
</gene>
<feature type="region of interest" description="Disordered" evidence="2">
    <location>
        <begin position="245"/>
        <end position="289"/>
    </location>
</feature>
<dbReference type="AlphaFoldDB" id="A0AAE7E4B1"/>
<keyword evidence="1" id="KW-0175">Coiled coil</keyword>
<evidence type="ECO:0000256" key="2">
    <source>
        <dbReference type="SAM" id="MobiDB-lite"/>
    </source>
</evidence>